<dbReference type="InterPro" id="IPR036866">
    <property type="entry name" value="RibonucZ/Hydroxyglut_hydro"/>
</dbReference>
<evidence type="ECO:0008006" key="3">
    <source>
        <dbReference type="Google" id="ProtNLM"/>
    </source>
</evidence>
<dbReference type="Pfam" id="PF14234">
    <property type="entry name" value="DUF4336"/>
    <property type="match status" value="1"/>
</dbReference>
<reference evidence="2" key="1">
    <citation type="journal article" date="2013" name="Genome Announc.">
        <title>Draft genome sequence of the grapevine dieback fungus Eutypa lata UCR-EL1.</title>
        <authorList>
            <person name="Blanco-Ulate B."/>
            <person name="Rolshausen P.E."/>
            <person name="Cantu D."/>
        </authorList>
    </citation>
    <scope>NUCLEOTIDE SEQUENCE [LARGE SCALE GENOMIC DNA]</scope>
    <source>
        <strain evidence="2">UCR-EL1</strain>
    </source>
</reference>
<sequence length="279" mass="31012">MSSKLIPSNPADVMVIRNITPNIVTLSVPFLRYGLFRVGGRGTIVRLTSGSLAVFSPVALTRDVKAKVAELGGQVRYLIAPDIEHHIFLSEWAAAYPEAKLIGPEGLPEKRAAQEDGDERIGRDDAFAFVFSPANKNPGDISAEFAADFEAEYVGAHPNREIVLCYKPERVLIQADLLFNMPATEQYSRASEADRSVHPRLNRLWDSLLTTSGPAKGHKRVQWHVFSNGNKDRAGYNASVKKIDAWDFTTIIPCHGDVIEGNGKEVFRKIFEWHLQSQN</sequence>
<accession>M7ST38</accession>
<dbReference type="KEGG" id="ela:UCREL1_3309"/>
<dbReference type="Gene3D" id="3.60.15.10">
    <property type="entry name" value="Ribonuclease Z/Hydroxyacylglutathione hydrolase-like"/>
    <property type="match status" value="1"/>
</dbReference>
<organism evidence="1 2">
    <name type="scientific">Eutypa lata (strain UCR-EL1)</name>
    <name type="common">Grapevine dieback disease fungus</name>
    <name type="synonym">Eutypa armeniacae</name>
    <dbReference type="NCBI Taxonomy" id="1287681"/>
    <lineage>
        <taxon>Eukaryota</taxon>
        <taxon>Fungi</taxon>
        <taxon>Dikarya</taxon>
        <taxon>Ascomycota</taxon>
        <taxon>Pezizomycotina</taxon>
        <taxon>Sordariomycetes</taxon>
        <taxon>Xylariomycetidae</taxon>
        <taxon>Xylariales</taxon>
        <taxon>Diatrypaceae</taxon>
        <taxon>Eutypa</taxon>
    </lineage>
</organism>
<dbReference type="SUPFAM" id="SSF56281">
    <property type="entry name" value="Metallo-hydrolase/oxidoreductase"/>
    <property type="match status" value="1"/>
</dbReference>
<dbReference type="InterPro" id="IPR025638">
    <property type="entry name" value="DUF4336"/>
</dbReference>
<keyword evidence="2" id="KW-1185">Reference proteome</keyword>
<dbReference type="Proteomes" id="UP000012174">
    <property type="component" value="Unassembled WGS sequence"/>
</dbReference>
<dbReference type="HOGENOM" id="CLU_056292_0_1_1"/>
<dbReference type="PANTHER" id="PTHR33835:SF1">
    <property type="entry name" value="METALLO-BETA-LACTAMASE DOMAIN-CONTAINING PROTEIN"/>
    <property type="match status" value="1"/>
</dbReference>
<dbReference type="EMBL" id="KB706039">
    <property type="protein sequence ID" value="EMR69669.1"/>
    <property type="molecule type" value="Genomic_DNA"/>
</dbReference>
<evidence type="ECO:0000313" key="2">
    <source>
        <dbReference type="Proteomes" id="UP000012174"/>
    </source>
</evidence>
<gene>
    <name evidence="1" type="ORF">UCREL1_3309</name>
</gene>
<name>M7ST38_EUTLA</name>
<dbReference type="PANTHER" id="PTHR33835">
    <property type="entry name" value="YALI0C07656P"/>
    <property type="match status" value="1"/>
</dbReference>
<proteinExistence type="predicted"/>
<dbReference type="OrthoDB" id="421671at2759"/>
<protein>
    <recommendedName>
        <fullName evidence="3">Beta-lactamase-like protein</fullName>
    </recommendedName>
</protein>
<dbReference type="eggNOG" id="ENOG502S1EZ">
    <property type="taxonomic scope" value="Eukaryota"/>
</dbReference>
<dbReference type="AlphaFoldDB" id="M7ST38"/>
<evidence type="ECO:0000313" key="1">
    <source>
        <dbReference type="EMBL" id="EMR69669.1"/>
    </source>
</evidence>
<dbReference type="STRING" id="1287681.M7ST38"/>
<dbReference type="OMA" id="IIPDREH"/>